<dbReference type="PANTHER" id="PTHR10634:SF98">
    <property type="entry name" value="ZINC FINGER A20 AND AN1 DOMAIN-CONTAINING STRESS-ASSOCIATED PROTEIN 3"/>
    <property type="match status" value="1"/>
</dbReference>
<evidence type="ECO:0000313" key="11">
    <source>
        <dbReference type="Proteomes" id="UP000604825"/>
    </source>
</evidence>
<keyword evidence="2" id="KW-0479">Metal-binding</keyword>
<feature type="domain" description="AN1-type" evidence="9">
    <location>
        <begin position="117"/>
        <end position="163"/>
    </location>
</feature>
<keyword evidence="3 6" id="KW-0863">Zinc-finger</keyword>
<dbReference type="Gene3D" id="4.10.1110.10">
    <property type="entry name" value="AN1-like Zinc finger"/>
    <property type="match status" value="1"/>
</dbReference>
<keyword evidence="11" id="KW-1185">Reference proteome</keyword>
<dbReference type="SUPFAM" id="SSF118310">
    <property type="entry name" value="AN1-like Zinc finger"/>
    <property type="match status" value="1"/>
</dbReference>
<sequence length="182" mass="18684">MAQKRKSIDVVEDCGGHAPAAMCANGCGFFGNAATGGMCSKCYREHAAGATATSTTTTTAEKKTQDVFETPAPAEKKAKIACATAAVASSMSSPDGGADAAAAQPSSTEPQTVGPPKPAANRCSACRKKVGLLGFRCCCGETFCGAHRYAEKHACGFDYKRAGRELIAKNNPVVVADKISKI</sequence>
<evidence type="ECO:0000256" key="5">
    <source>
        <dbReference type="ARBA" id="ARBA00023016"/>
    </source>
</evidence>
<evidence type="ECO:0000256" key="7">
    <source>
        <dbReference type="SAM" id="MobiDB-lite"/>
    </source>
</evidence>
<dbReference type="PROSITE" id="PS51036">
    <property type="entry name" value="ZF_A20"/>
    <property type="match status" value="1"/>
</dbReference>
<dbReference type="Pfam" id="PF01428">
    <property type="entry name" value="zf-AN1"/>
    <property type="match status" value="1"/>
</dbReference>
<dbReference type="InterPro" id="IPR000058">
    <property type="entry name" value="Znf_AN1"/>
</dbReference>
<dbReference type="Pfam" id="PF01754">
    <property type="entry name" value="zf-A20"/>
    <property type="match status" value="1"/>
</dbReference>
<comment type="caution">
    <text evidence="10">The sequence shown here is derived from an EMBL/GenBank/DDBJ whole genome shotgun (WGS) entry which is preliminary data.</text>
</comment>
<dbReference type="GO" id="GO:0003677">
    <property type="term" value="F:DNA binding"/>
    <property type="evidence" value="ECO:0007669"/>
    <property type="project" value="InterPro"/>
</dbReference>
<feature type="region of interest" description="Disordered" evidence="7">
    <location>
        <begin position="90"/>
        <end position="119"/>
    </location>
</feature>
<name>A0A811MMZ2_9POAL</name>
<keyword evidence="5" id="KW-0346">Stress response</keyword>
<evidence type="ECO:0000259" key="8">
    <source>
        <dbReference type="PROSITE" id="PS51036"/>
    </source>
</evidence>
<dbReference type="PROSITE" id="PS51039">
    <property type="entry name" value="ZF_AN1"/>
    <property type="match status" value="1"/>
</dbReference>
<dbReference type="InterPro" id="IPR035896">
    <property type="entry name" value="AN1-like_Znf"/>
</dbReference>
<dbReference type="SUPFAM" id="SSF57716">
    <property type="entry name" value="Glucocorticoid receptor-like (DNA-binding domain)"/>
    <property type="match status" value="1"/>
</dbReference>
<dbReference type="Proteomes" id="UP000604825">
    <property type="component" value="Unassembled WGS sequence"/>
</dbReference>
<proteinExistence type="predicted"/>
<dbReference type="AlphaFoldDB" id="A0A811MMZ2"/>
<evidence type="ECO:0000256" key="4">
    <source>
        <dbReference type="ARBA" id="ARBA00022833"/>
    </source>
</evidence>
<organism evidence="10 11">
    <name type="scientific">Miscanthus lutarioriparius</name>
    <dbReference type="NCBI Taxonomy" id="422564"/>
    <lineage>
        <taxon>Eukaryota</taxon>
        <taxon>Viridiplantae</taxon>
        <taxon>Streptophyta</taxon>
        <taxon>Embryophyta</taxon>
        <taxon>Tracheophyta</taxon>
        <taxon>Spermatophyta</taxon>
        <taxon>Magnoliopsida</taxon>
        <taxon>Liliopsida</taxon>
        <taxon>Poales</taxon>
        <taxon>Poaceae</taxon>
        <taxon>PACMAD clade</taxon>
        <taxon>Panicoideae</taxon>
        <taxon>Andropogonodae</taxon>
        <taxon>Andropogoneae</taxon>
        <taxon>Saccharinae</taxon>
        <taxon>Miscanthus</taxon>
    </lineage>
</organism>
<dbReference type="PANTHER" id="PTHR10634">
    <property type="entry name" value="AN1-TYPE ZINC FINGER PROTEIN"/>
    <property type="match status" value="1"/>
</dbReference>
<protein>
    <submittedName>
        <fullName evidence="10">Uncharacterized protein</fullName>
    </submittedName>
</protein>
<feature type="domain" description="A20-type" evidence="8">
    <location>
        <begin position="17"/>
        <end position="51"/>
    </location>
</feature>
<gene>
    <name evidence="10" type="ORF">NCGR_LOCUS4606</name>
</gene>
<dbReference type="InterPro" id="IPR002653">
    <property type="entry name" value="Znf_A20"/>
</dbReference>
<reference evidence="10" key="1">
    <citation type="submission" date="2020-10" db="EMBL/GenBank/DDBJ databases">
        <authorList>
            <person name="Han B."/>
            <person name="Lu T."/>
            <person name="Zhao Q."/>
            <person name="Huang X."/>
            <person name="Zhao Y."/>
        </authorList>
    </citation>
    <scope>NUCLEOTIDE SEQUENCE</scope>
</reference>
<dbReference type="EMBL" id="CAJGYO010000001">
    <property type="protein sequence ID" value="CAD6206979.1"/>
    <property type="molecule type" value="Genomic_DNA"/>
</dbReference>
<evidence type="ECO:0000313" key="10">
    <source>
        <dbReference type="EMBL" id="CAD6206979.1"/>
    </source>
</evidence>
<evidence type="ECO:0000256" key="3">
    <source>
        <dbReference type="ARBA" id="ARBA00022771"/>
    </source>
</evidence>
<comment type="function">
    <text evidence="1">May be involved in environmental stress response.</text>
</comment>
<dbReference type="SMART" id="SM00154">
    <property type="entry name" value="ZnF_AN1"/>
    <property type="match status" value="1"/>
</dbReference>
<dbReference type="OrthoDB" id="685944at2759"/>
<dbReference type="FunFam" id="4.10.1110.10:FF:000001">
    <property type="entry name" value="Zinc finger AN1-type containing 6"/>
    <property type="match status" value="1"/>
</dbReference>
<dbReference type="SMART" id="SM00259">
    <property type="entry name" value="ZnF_A20"/>
    <property type="match status" value="1"/>
</dbReference>
<evidence type="ECO:0000256" key="1">
    <source>
        <dbReference type="ARBA" id="ARBA00003732"/>
    </source>
</evidence>
<dbReference type="GO" id="GO:0008270">
    <property type="term" value="F:zinc ion binding"/>
    <property type="evidence" value="ECO:0007669"/>
    <property type="project" value="UniProtKB-KW"/>
</dbReference>
<keyword evidence="4" id="KW-0862">Zinc</keyword>
<evidence type="ECO:0000256" key="2">
    <source>
        <dbReference type="ARBA" id="ARBA00022723"/>
    </source>
</evidence>
<feature type="compositionally biased region" description="Low complexity" evidence="7">
    <location>
        <begin position="90"/>
        <end position="107"/>
    </location>
</feature>
<dbReference type="Gene3D" id="1.20.5.4770">
    <property type="match status" value="1"/>
</dbReference>
<evidence type="ECO:0000256" key="6">
    <source>
        <dbReference type="PROSITE-ProRule" id="PRU00449"/>
    </source>
</evidence>
<evidence type="ECO:0000259" key="9">
    <source>
        <dbReference type="PROSITE" id="PS51039"/>
    </source>
</evidence>
<dbReference type="InterPro" id="IPR050652">
    <property type="entry name" value="AN1_A20_ZnFinger"/>
</dbReference>
<accession>A0A811MMZ2</accession>